<gene>
    <name evidence="7" type="ORF">AV942_13950</name>
</gene>
<evidence type="ECO:0000256" key="1">
    <source>
        <dbReference type="ARBA" id="ARBA00004141"/>
    </source>
</evidence>
<feature type="transmembrane region" description="Helical" evidence="5">
    <location>
        <begin position="80"/>
        <end position="96"/>
    </location>
</feature>
<comment type="subcellular location">
    <subcellularLocation>
        <location evidence="1">Membrane</location>
        <topology evidence="1">Multi-pass membrane protein</topology>
    </subcellularLocation>
</comment>
<sequence>MSLTAIAFLAAYFGCLFRSFSKDPKWGLYAYLLAFYAHPVGRWWGQSLPDLRWSFLAALVTLSAVFFSKKKGRWLSTKESKYYLVFLLYLLAQYLWVLNSAFHTIFVLLVVKYFILILLIQQCIKTKEDVIGFIICNAIGALYFGYLGYSYGGGRLEGVGGPGVESANGLGQHLAILLIMSSYLLLIKIGKIKYLLLFAVLVILNTIMLTESRGALLSLVLTGVVAIFFVPPSVKKVFFSLAILGAVAFALLMGPQIIERFKSTQKNSYGEIQDKSAASRLVIIKAQYEIFKENPLLGQGHRTTLILSPFYIPQEYLSKVKSGGQVLQRRASHNFLMGMLTDHGIIGVSLYGLISLSLFKSLLKVRKVIKAEAKVDNELLLIQAGLCLGFVCYLIAGMFSNNKVFEIAVWLIALIPIMNSLLEQSLTRNQNAN</sequence>
<evidence type="ECO:0000256" key="4">
    <source>
        <dbReference type="ARBA" id="ARBA00023136"/>
    </source>
</evidence>
<dbReference type="Pfam" id="PF04932">
    <property type="entry name" value="Wzy_C"/>
    <property type="match status" value="1"/>
</dbReference>
<feature type="transmembrane region" description="Helical" evidence="5">
    <location>
        <begin position="102"/>
        <end position="119"/>
    </location>
</feature>
<dbReference type="InterPro" id="IPR007016">
    <property type="entry name" value="O-antigen_ligase-rel_domated"/>
</dbReference>
<dbReference type="EMBL" id="CP013928">
    <property type="protein sequence ID" value="AMJ79316.1"/>
    <property type="molecule type" value="Genomic_DNA"/>
</dbReference>
<name>A0AAC8XLP7_9ALTE</name>
<evidence type="ECO:0000256" key="2">
    <source>
        <dbReference type="ARBA" id="ARBA00022692"/>
    </source>
</evidence>
<feature type="transmembrane region" description="Helical" evidence="5">
    <location>
        <begin position="131"/>
        <end position="149"/>
    </location>
</feature>
<feature type="transmembrane region" description="Helical" evidence="5">
    <location>
        <begin position="379"/>
        <end position="399"/>
    </location>
</feature>
<evidence type="ECO:0000313" key="8">
    <source>
        <dbReference type="Proteomes" id="UP000061468"/>
    </source>
</evidence>
<dbReference type="Proteomes" id="UP000061468">
    <property type="component" value="Chromosome"/>
</dbReference>
<evidence type="ECO:0000256" key="3">
    <source>
        <dbReference type="ARBA" id="ARBA00022989"/>
    </source>
</evidence>
<keyword evidence="3 5" id="KW-1133">Transmembrane helix</keyword>
<dbReference type="PANTHER" id="PTHR37422">
    <property type="entry name" value="TEICHURONIC ACID BIOSYNTHESIS PROTEIN TUAE"/>
    <property type="match status" value="1"/>
</dbReference>
<dbReference type="PANTHER" id="PTHR37422:SF23">
    <property type="entry name" value="TEICHURONIC ACID BIOSYNTHESIS PROTEIN TUAE"/>
    <property type="match status" value="1"/>
</dbReference>
<reference evidence="7 8" key="1">
    <citation type="submission" date="2015-12" db="EMBL/GenBank/DDBJ databases">
        <title>Intraspecies pangenome expansion in the marine bacterium Alteromonas.</title>
        <authorList>
            <person name="Lopez-Perez M."/>
            <person name="Rodriguez-Valera F."/>
        </authorList>
    </citation>
    <scope>NUCLEOTIDE SEQUENCE [LARGE SCALE GENOMIC DNA]</scope>
    <source>
        <strain evidence="7 8">UM8</strain>
    </source>
</reference>
<keyword evidence="2 5" id="KW-0812">Transmembrane</keyword>
<keyword evidence="4 5" id="KW-0472">Membrane</keyword>
<dbReference type="RefSeq" id="WP_020745051.1">
    <property type="nucleotide sequence ID" value="NZ_CP013928.1"/>
</dbReference>
<feature type="transmembrane region" description="Helical" evidence="5">
    <location>
        <begin position="169"/>
        <end position="187"/>
    </location>
</feature>
<organism evidence="7 8">
    <name type="scientific">Alteromonas mediterranea</name>
    <dbReference type="NCBI Taxonomy" id="314275"/>
    <lineage>
        <taxon>Bacteria</taxon>
        <taxon>Pseudomonadati</taxon>
        <taxon>Pseudomonadota</taxon>
        <taxon>Gammaproteobacteria</taxon>
        <taxon>Alteromonadales</taxon>
        <taxon>Alteromonadaceae</taxon>
        <taxon>Alteromonas/Salinimonas group</taxon>
        <taxon>Alteromonas</taxon>
    </lineage>
</organism>
<evidence type="ECO:0000259" key="6">
    <source>
        <dbReference type="Pfam" id="PF04932"/>
    </source>
</evidence>
<feature type="transmembrane region" description="Helical" evidence="5">
    <location>
        <begin position="405"/>
        <end position="422"/>
    </location>
</feature>
<evidence type="ECO:0000313" key="7">
    <source>
        <dbReference type="EMBL" id="AMJ79316.1"/>
    </source>
</evidence>
<feature type="transmembrane region" description="Helical" evidence="5">
    <location>
        <begin position="51"/>
        <end position="68"/>
    </location>
</feature>
<protein>
    <recommendedName>
        <fullName evidence="6">O-antigen ligase-related domain-containing protein</fullName>
    </recommendedName>
</protein>
<evidence type="ECO:0000256" key="5">
    <source>
        <dbReference type="SAM" id="Phobius"/>
    </source>
</evidence>
<dbReference type="AlphaFoldDB" id="A0AAC8XLP7"/>
<feature type="transmembrane region" description="Helical" evidence="5">
    <location>
        <begin position="238"/>
        <end position="258"/>
    </location>
</feature>
<proteinExistence type="predicted"/>
<dbReference type="GO" id="GO:0016020">
    <property type="term" value="C:membrane"/>
    <property type="evidence" value="ECO:0007669"/>
    <property type="project" value="UniProtKB-SubCell"/>
</dbReference>
<feature type="transmembrane region" description="Helical" evidence="5">
    <location>
        <begin position="194"/>
        <end position="209"/>
    </location>
</feature>
<accession>A0AAC8XLP7</accession>
<dbReference type="InterPro" id="IPR051533">
    <property type="entry name" value="WaaL-like"/>
</dbReference>
<feature type="transmembrane region" description="Helical" evidence="5">
    <location>
        <begin position="215"/>
        <end position="231"/>
    </location>
</feature>
<feature type="transmembrane region" description="Helical" evidence="5">
    <location>
        <begin position="335"/>
        <end position="359"/>
    </location>
</feature>
<feature type="domain" description="O-antigen ligase-related" evidence="6">
    <location>
        <begin position="198"/>
        <end position="351"/>
    </location>
</feature>